<comment type="caution">
    <text evidence="1">The sequence shown here is derived from an EMBL/GenBank/DDBJ whole genome shotgun (WGS) entry which is preliminary data.</text>
</comment>
<evidence type="ECO:0000313" key="1">
    <source>
        <dbReference type="EMBL" id="KAL3094953.1"/>
    </source>
</evidence>
<dbReference type="EMBL" id="JBICBT010000887">
    <property type="protein sequence ID" value="KAL3094953.1"/>
    <property type="molecule type" value="Genomic_DNA"/>
</dbReference>
<proteinExistence type="predicted"/>
<evidence type="ECO:0000313" key="2">
    <source>
        <dbReference type="Proteomes" id="UP001620626"/>
    </source>
</evidence>
<protein>
    <submittedName>
        <fullName evidence="1">Uncharacterized protein</fullName>
    </submittedName>
</protein>
<sequence>MSKKRIPVELLFEICHFLPFRLRWATDRVALAFDHFVLKFQCVWIKAKFERQIKIAQRKQLLTIAKRELSKVTKKLLDDELSLMSATIGCNFYVGSNHGVTGTDFLGMTSLEIFTKNWKKSLPNVSITKTQMPLNARREVSFGIKLRLNYMGL</sequence>
<dbReference type="Proteomes" id="UP001620626">
    <property type="component" value="Unassembled WGS sequence"/>
</dbReference>
<keyword evidence="2" id="KW-1185">Reference proteome</keyword>
<reference evidence="1 2" key="1">
    <citation type="submission" date="2024-10" db="EMBL/GenBank/DDBJ databases">
        <authorList>
            <person name="Kim D."/>
        </authorList>
    </citation>
    <scope>NUCLEOTIDE SEQUENCE [LARGE SCALE GENOMIC DNA]</scope>
    <source>
        <strain evidence="1">BH-2024</strain>
    </source>
</reference>
<name>A0ABD2JWJ0_9BILA</name>
<dbReference type="AlphaFoldDB" id="A0ABD2JWJ0"/>
<gene>
    <name evidence="1" type="ORF">niasHT_021221</name>
</gene>
<accession>A0ABD2JWJ0</accession>
<organism evidence="1 2">
    <name type="scientific">Heterodera trifolii</name>
    <dbReference type="NCBI Taxonomy" id="157864"/>
    <lineage>
        <taxon>Eukaryota</taxon>
        <taxon>Metazoa</taxon>
        <taxon>Ecdysozoa</taxon>
        <taxon>Nematoda</taxon>
        <taxon>Chromadorea</taxon>
        <taxon>Rhabditida</taxon>
        <taxon>Tylenchina</taxon>
        <taxon>Tylenchomorpha</taxon>
        <taxon>Tylenchoidea</taxon>
        <taxon>Heteroderidae</taxon>
        <taxon>Heteroderinae</taxon>
        <taxon>Heterodera</taxon>
    </lineage>
</organism>